<evidence type="ECO:0000256" key="2">
    <source>
        <dbReference type="ARBA" id="ARBA00023002"/>
    </source>
</evidence>
<feature type="chain" id="PRO_5010567155" description="Copper resistance protein A" evidence="5">
    <location>
        <begin position="31"/>
        <end position="775"/>
    </location>
</feature>
<sequence>MAEPSLTRRSMLAAGIAAIAAPALPGAALAQPAVGRAMPREFDLAIEHVSLNITGRSRPAIAVNRSVPAPVLRFREGEEVIINVANRLREETSIHWHGLILPSGQDGVPGISDGFQGIAAGETHQYRFPLVQSGTYWYHSHSGTQEQAGLYGPLVIDPARPEPFGYDRDYIVQLSDWTDENPHRVIQNLKRDPGYYNYNKRTAASLANELARAPSAQARDAIIRDRMMWGDMRMDPTDIEDVTGYTFLVNGRTPEQNFTAVYRAGETVRLRFINSGAMSHFDVRIPGVEMTVVQAHGNNVQPVVIDEFRIAPAETFDVLVRPTGGRQFQILAESMGRQGFASASLATQNGLPMMPLPPHRERPLLTMADMGGNYGPKGLDRGTLRPETDRPGQVAPMDSMDMGGMDHSGMSGMGSGAQGGMQGMDHSNMPGMNHGSMPGMDHGAPAPGAGARPAPSGMPPMDHSNMPGMDHSNMPGMGRSSSLARDPGFRLAVADLPTGSVPGARLFTLAQASQGSMQGMDHSNMPGMDHSNMQGMDHSNMPGMGQQGGQQARPQRQQGQQRRQEQRPAPRRDQRSAAPAAPDHSAMGHGAPGTGQVGQVDTSAASAHAGHGGMAPPDPFAVNTGAPPGTRVLTYRMLRALSNPYPVREPNRVIEVRLTGNMERYFWAINGNRFSEAQPISLVLGERVRLRFVNETMMSHPMHLHGVWMQPQVGNGAQNPLLHTISVKPGSTLDVDVEADAEGGWAFHCHMLFHMETGMMRKVEIRRQPRVASNG</sequence>
<dbReference type="InterPro" id="IPR034282">
    <property type="entry name" value="CuRO_2_CopA"/>
</dbReference>
<dbReference type="InterPro" id="IPR011707">
    <property type="entry name" value="Cu-oxidase-like_N"/>
</dbReference>
<dbReference type="GO" id="GO:0005507">
    <property type="term" value="F:copper ion binding"/>
    <property type="evidence" value="ECO:0007669"/>
    <property type="project" value="InterPro"/>
</dbReference>
<evidence type="ECO:0000259" key="7">
    <source>
        <dbReference type="Pfam" id="PF07731"/>
    </source>
</evidence>
<dbReference type="PANTHER" id="PTHR11709:SF394">
    <property type="entry name" value="FI03373P-RELATED"/>
    <property type="match status" value="1"/>
</dbReference>
<keyword evidence="10" id="KW-1185">Reference proteome</keyword>
<dbReference type="Pfam" id="PF07732">
    <property type="entry name" value="Cu-oxidase_3"/>
    <property type="match status" value="1"/>
</dbReference>
<name>A0A1S8D762_9PROT</name>
<keyword evidence="5" id="KW-0732">Signal</keyword>
<dbReference type="EMBL" id="LLWF02000010">
    <property type="protein sequence ID" value="ONH84216.1"/>
    <property type="molecule type" value="Genomic_DNA"/>
</dbReference>
<evidence type="ECO:0000259" key="8">
    <source>
        <dbReference type="Pfam" id="PF07732"/>
    </source>
</evidence>
<dbReference type="InterPro" id="IPR002355">
    <property type="entry name" value="Cu_oxidase_Cu_BS"/>
</dbReference>
<dbReference type="STRING" id="207340.APZ41_005215"/>
<dbReference type="InterPro" id="IPR011706">
    <property type="entry name" value="Cu-oxidase_C"/>
</dbReference>
<keyword evidence="2" id="KW-0560">Oxidoreductase</keyword>
<dbReference type="PANTHER" id="PTHR11709">
    <property type="entry name" value="MULTI-COPPER OXIDASE"/>
    <property type="match status" value="1"/>
</dbReference>
<dbReference type="InterPro" id="IPR008972">
    <property type="entry name" value="Cupredoxin"/>
</dbReference>
<dbReference type="PROSITE" id="PS00079">
    <property type="entry name" value="MULTICOPPER_OXIDASE1"/>
    <property type="match status" value="2"/>
</dbReference>
<feature type="compositionally biased region" description="Basic and acidic residues" evidence="4">
    <location>
        <begin position="378"/>
        <end position="390"/>
    </location>
</feature>
<feature type="compositionally biased region" description="Low complexity" evidence="4">
    <location>
        <begin position="437"/>
        <end position="461"/>
    </location>
</feature>
<feature type="region of interest" description="Disordered" evidence="4">
    <location>
        <begin position="513"/>
        <end position="626"/>
    </location>
</feature>
<dbReference type="PROSITE" id="PS51318">
    <property type="entry name" value="TAT"/>
    <property type="match status" value="1"/>
</dbReference>
<keyword evidence="1" id="KW-0479">Metal-binding</keyword>
<dbReference type="CDD" id="cd13896">
    <property type="entry name" value="CuRO_3_CopA"/>
    <property type="match status" value="1"/>
</dbReference>
<feature type="domain" description="Plastocyanin-like" evidence="8">
    <location>
        <begin position="48"/>
        <end position="159"/>
    </location>
</feature>
<evidence type="ECO:0000256" key="5">
    <source>
        <dbReference type="SAM" id="SignalP"/>
    </source>
</evidence>
<dbReference type="OrthoDB" id="9757546at2"/>
<accession>A0A1S8D762</accession>
<feature type="compositionally biased region" description="Basic and acidic residues" evidence="4">
    <location>
        <begin position="562"/>
        <end position="575"/>
    </location>
</feature>
<organism evidence="9 10">
    <name type="scientific">Roseomonas mucosa</name>
    <dbReference type="NCBI Taxonomy" id="207340"/>
    <lineage>
        <taxon>Bacteria</taxon>
        <taxon>Pseudomonadati</taxon>
        <taxon>Pseudomonadota</taxon>
        <taxon>Alphaproteobacteria</taxon>
        <taxon>Acetobacterales</taxon>
        <taxon>Roseomonadaceae</taxon>
        <taxon>Roseomonas</taxon>
    </lineage>
</organism>
<evidence type="ECO:0000256" key="3">
    <source>
        <dbReference type="ARBA" id="ARBA00023008"/>
    </source>
</evidence>
<dbReference type="Pfam" id="PF00394">
    <property type="entry name" value="Cu-oxidase"/>
    <property type="match status" value="1"/>
</dbReference>
<evidence type="ECO:0000259" key="6">
    <source>
        <dbReference type="Pfam" id="PF00394"/>
    </source>
</evidence>
<feature type="compositionally biased region" description="Low complexity" evidence="4">
    <location>
        <begin position="397"/>
        <end position="410"/>
    </location>
</feature>
<dbReference type="SUPFAM" id="SSF49503">
    <property type="entry name" value="Cupredoxins"/>
    <property type="match status" value="3"/>
</dbReference>
<evidence type="ECO:0000256" key="1">
    <source>
        <dbReference type="ARBA" id="ARBA00022723"/>
    </source>
</evidence>
<dbReference type="InterPro" id="IPR033138">
    <property type="entry name" value="Cu_oxidase_CS"/>
</dbReference>
<dbReference type="GO" id="GO:0016491">
    <property type="term" value="F:oxidoreductase activity"/>
    <property type="evidence" value="ECO:0007669"/>
    <property type="project" value="UniProtKB-KW"/>
</dbReference>
<feature type="compositionally biased region" description="Low complexity" evidence="4">
    <location>
        <begin position="549"/>
        <end position="561"/>
    </location>
</feature>
<dbReference type="AlphaFoldDB" id="A0A1S8D762"/>
<keyword evidence="3" id="KW-0186">Copper</keyword>
<feature type="domain" description="Plastocyanin-like" evidence="6">
    <location>
        <begin position="169"/>
        <end position="338"/>
    </location>
</feature>
<dbReference type="PROSITE" id="PS00080">
    <property type="entry name" value="MULTICOPPER_OXIDASE2"/>
    <property type="match status" value="1"/>
</dbReference>
<dbReference type="CDD" id="cd13874">
    <property type="entry name" value="CuRO_2_CopA"/>
    <property type="match status" value="1"/>
</dbReference>
<gene>
    <name evidence="9" type="ORF">APZ41_005215</name>
</gene>
<dbReference type="Proteomes" id="UP000054844">
    <property type="component" value="Unassembled WGS sequence"/>
</dbReference>
<evidence type="ECO:0000256" key="4">
    <source>
        <dbReference type="SAM" id="MobiDB-lite"/>
    </source>
</evidence>
<dbReference type="InterPro" id="IPR006311">
    <property type="entry name" value="TAT_signal"/>
</dbReference>
<dbReference type="InterPro" id="IPR034279">
    <property type="entry name" value="CuRO_3_CopA"/>
</dbReference>
<protein>
    <recommendedName>
        <fullName evidence="11">Copper resistance protein A</fullName>
    </recommendedName>
</protein>
<feature type="region of interest" description="Disordered" evidence="4">
    <location>
        <begin position="373"/>
        <end position="418"/>
    </location>
</feature>
<dbReference type="InterPro" id="IPR045087">
    <property type="entry name" value="Cu-oxidase_fam"/>
</dbReference>
<evidence type="ECO:0000313" key="9">
    <source>
        <dbReference type="EMBL" id="ONH84216.1"/>
    </source>
</evidence>
<comment type="caution">
    <text evidence="9">The sequence shown here is derived from an EMBL/GenBank/DDBJ whole genome shotgun (WGS) entry which is preliminary data.</text>
</comment>
<dbReference type="Pfam" id="PF07731">
    <property type="entry name" value="Cu-oxidase_2"/>
    <property type="match status" value="1"/>
</dbReference>
<dbReference type="RefSeq" id="WP_058389164.1">
    <property type="nucleotide sequence ID" value="NZ_LLWF02000010.1"/>
</dbReference>
<dbReference type="InterPro" id="IPR001117">
    <property type="entry name" value="Cu-oxidase_2nd"/>
</dbReference>
<feature type="domain" description="Plastocyanin-like" evidence="7">
    <location>
        <begin position="650"/>
        <end position="766"/>
    </location>
</feature>
<dbReference type="Gene3D" id="2.60.40.420">
    <property type="entry name" value="Cupredoxins - blue copper proteins"/>
    <property type="match status" value="3"/>
</dbReference>
<evidence type="ECO:0000313" key="10">
    <source>
        <dbReference type="Proteomes" id="UP000054844"/>
    </source>
</evidence>
<evidence type="ECO:0008006" key="11">
    <source>
        <dbReference type="Google" id="ProtNLM"/>
    </source>
</evidence>
<feature type="region of interest" description="Disordered" evidence="4">
    <location>
        <begin position="437"/>
        <end position="483"/>
    </location>
</feature>
<proteinExistence type="predicted"/>
<reference evidence="9" key="1">
    <citation type="submission" date="2016-12" db="EMBL/GenBank/DDBJ databases">
        <title>Draft genome sequence of Roseomonas mucosa strain AU37, isolated from a peripheral intravenous catheter.</title>
        <authorList>
            <person name="Choudhury M.A."/>
            <person name="Sidjabat H.E."/>
            <person name="Wailan A.M."/>
            <person name="Zhang L."/>
            <person name="Marsh N.M."/>
            <person name="Rickard C.M."/>
            <person name="Davies M."/>
            <person name="Mcmillan D.J."/>
        </authorList>
    </citation>
    <scope>NUCLEOTIDE SEQUENCE [LARGE SCALE GENOMIC DNA]</scope>
    <source>
        <strain evidence="9">AU37</strain>
    </source>
</reference>
<feature type="signal peptide" evidence="5">
    <location>
        <begin position="1"/>
        <end position="30"/>
    </location>
</feature>